<dbReference type="Pfam" id="PF12669">
    <property type="entry name" value="FeoB_associated"/>
    <property type="match status" value="1"/>
</dbReference>
<keyword evidence="1" id="KW-0472">Membrane</keyword>
<keyword evidence="1" id="KW-0812">Transmembrane</keyword>
<gene>
    <name evidence="2" type="ORF">IAD01_03935</name>
</gene>
<protein>
    <submittedName>
        <fullName evidence="2">FeoB-associated Cys-rich membrane protein</fullName>
    </submittedName>
</protein>
<keyword evidence="1" id="KW-1133">Transmembrane helix</keyword>
<feature type="transmembrane region" description="Helical" evidence="1">
    <location>
        <begin position="6"/>
        <end position="30"/>
    </location>
</feature>
<name>A0A9D1ENN2_9FIRM</name>
<reference evidence="2" key="2">
    <citation type="journal article" date="2021" name="PeerJ">
        <title>Extensive microbial diversity within the chicken gut microbiome revealed by metagenomics and culture.</title>
        <authorList>
            <person name="Gilroy R."/>
            <person name="Ravi A."/>
            <person name="Getino M."/>
            <person name="Pursley I."/>
            <person name="Horton D.L."/>
            <person name="Alikhan N.F."/>
            <person name="Baker D."/>
            <person name="Gharbi K."/>
            <person name="Hall N."/>
            <person name="Watson M."/>
            <person name="Adriaenssens E.M."/>
            <person name="Foster-Nyarko E."/>
            <person name="Jarju S."/>
            <person name="Secka A."/>
            <person name="Antonio M."/>
            <person name="Oren A."/>
            <person name="Chaudhuri R.R."/>
            <person name="La Ragione R."/>
            <person name="Hildebrand F."/>
            <person name="Pallen M.J."/>
        </authorList>
    </citation>
    <scope>NUCLEOTIDE SEQUENCE</scope>
    <source>
        <strain evidence="2">CHK157-1446</strain>
    </source>
</reference>
<accession>A0A9D1ENN2</accession>
<organism evidence="2 3">
    <name type="scientific">Candidatus Faeciplasma gallinarum</name>
    <dbReference type="NCBI Taxonomy" id="2840799"/>
    <lineage>
        <taxon>Bacteria</taxon>
        <taxon>Bacillati</taxon>
        <taxon>Bacillota</taxon>
        <taxon>Clostridia</taxon>
        <taxon>Eubacteriales</taxon>
        <taxon>Oscillospiraceae</taxon>
        <taxon>Oscillospiraceae incertae sedis</taxon>
        <taxon>Candidatus Faeciplasma</taxon>
    </lineage>
</organism>
<sequence length="59" mass="6168">MFEWIAANIGTIVVSIILIGIVAAIVVVLVKNKKKGKSSCGCNCGCCPMNGTCHKSSEQ</sequence>
<proteinExistence type="predicted"/>
<comment type="caution">
    <text evidence="2">The sequence shown here is derived from an EMBL/GenBank/DDBJ whole genome shotgun (WGS) entry which is preliminary data.</text>
</comment>
<evidence type="ECO:0000256" key="1">
    <source>
        <dbReference type="SAM" id="Phobius"/>
    </source>
</evidence>
<evidence type="ECO:0000313" key="3">
    <source>
        <dbReference type="Proteomes" id="UP000823982"/>
    </source>
</evidence>
<reference evidence="2" key="1">
    <citation type="submission" date="2020-10" db="EMBL/GenBank/DDBJ databases">
        <authorList>
            <person name="Gilroy R."/>
        </authorList>
    </citation>
    <scope>NUCLEOTIDE SEQUENCE</scope>
    <source>
        <strain evidence="2">CHK157-1446</strain>
    </source>
</reference>
<evidence type="ECO:0000313" key="2">
    <source>
        <dbReference type="EMBL" id="HIS24536.1"/>
    </source>
</evidence>
<dbReference type="Proteomes" id="UP000823982">
    <property type="component" value="Unassembled WGS sequence"/>
</dbReference>
<dbReference type="AlphaFoldDB" id="A0A9D1ENN2"/>
<dbReference type="EMBL" id="DVIR01000036">
    <property type="protein sequence ID" value="HIS24536.1"/>
    <property type="molecule type" value="Genomic_DNA"/>
</dbReference>